<dbReference type="GeneID" id="110419510"/>
<gene>
    <name evidence="3" type="primary">LOC110419510</name>
</gene>
<dbReference type="GO" id="GO:0004672">
    <property type="term" value="F:protein kinase activity"/>
    <property type="evidence" value="ECO:0007669"/>
    <property type="project" value="InterPro"/>
</dbReference>
<dbReference type="Proteomes" id="UP000504621">
    <property type="component" value="Unplaced"/>
</dbReference>
<name>A0A6J1AN44_9ROSI</name>
<dbReference type="Pfam" id="PF00069">
    <property type="entry name" value="Pkinase"/>
    <property type="match status" value="1"/>
</dbReference>
<dbReference type="RefSeq" id="XP_021288266.1">
    <property type="nucleotide sequence ID" value="XM_021432591.1"/>
</dbReference>
<dbReference type="SMART" id="SM00220">
    <property type="entry name" value="S_TKc"/>
    <property type="match status" value="1"/>
</dbReference>
<dbReference type="InterPro" id="IPR000719">
    <property type="entry name" value="Prot_kinase_dom"/>
</dbReference>
<dbReference type="Gene3D" id="3.30.200.20">
    <property type="entry name" value="Phosphorylase Kinase, domain 1"/>
    <property type="match status" value="1"/>
</dbReference>
<dbReference type="PROSITE" id="PS00108">
    <property type="entry name" value="PROTEIN_KINASE_ST"/>
    <property type="match status" value="1"/>
</dbReference>
<reference evidence="3" key="1">
    <citation type="submission" date="2025-08" db="UniProtKB">
        <authorList>
            <consortium name="RefSeq"/>
        </authorList>
    </citation>
    <scope>IDENTIFICATION</scope>
    <source>
        <tissue evidence="3">Leaf</tissue>
    </source>
</reference>
<dbReference type="InterPro" id="IPR008271">
    <property type="entry name" value="Ser/Thr_kinase_AS"/>
</dbReference>
<organism evidence="2 3">
    <name type="scientific">Herrania umbratica</name>
    <dbReference type="NCBI Taxonomy" id="108875"/>
    <lineage>
        <taxon>Eukaryota</taxon>
        <taxon>Viridiplantae</taxon>
        <taxon>Streptophyta</taxon>
        <taxon>Embryophyta</taxon>
        <taxon>Tracheophyta</taxon>
        <taxon>Spermatophyta</taxon>
        <taxon>Magnoliopsida</taxon>
        <taxon>eudicotyledons</taxon>
        <taxon>Gunneridae</taxon>
        <taxon>Pentapetalae</taxon>
        <taxon>rosids</taxon>
        <taxon>malvids</taxon>
        <taxon>Malvales</taxon>
        <taxon>Malvaceae</taxon>
        <taxon>Byttnerioideae</taxon>
        <taxon>Herrania</taxon>
    </lineage>
</organism>
<dbReference type="GO" id="GO:0007165">
    <property type="term" value="P:signal transduction"/>
    <property type="evidence" value="ECO:0007669"/>
    <property type="project" value="TreeGrafter"/>
</dbReference>
<protein>
    <submittedName>
        <fullName evidence="3">Mitogen-activated protein kinase kinase kinase 3-like</fullName>
    </submittedName>
</protein>
<evidence type="ECO:0000259" key="1">
    <source>
        <dbReference type="PROSITE" id="PS50011"/>
    </source>
</evidence>
<evidence type="ECO:0000313" key="2">
    <source>
        <dbReference type="Proteomes" id="UP000504621"/>
    </source>
</evidence>
<dbReference type="AlphaFoldDB" id="A0A6J1AN44"/>
<sequence length="330" mass="36776">MSSTKSGSKVVTTGYSLTKDLTMDWIKLKTLGEGCFSVVDLVKIIKPMSCILAVKSSPFSCPSLSKEYKILQQFLGCPYIVQCYGAMMSLGYSEPYFNLFVEYAPDGNLLNLIQKFGGKIPESDVRCYIRMILGGLCDIHKRGYVHCDLKPENVLVYPSNQYGLFTLKIGDFGLAKELEQIDPPKATPDPLPRFRGTPAYMPPESLRDGKITASMDIWSLGCVVLEMVTGTRPWTSTRNPKDLAKKIALTNDLPYIIPDNMSKEGKDFLMKCFARDPSERWTADMLINHPFLIPDSTLLAPHRSFLQDPLADTSSCSEGQASFSSIRALF</sequence>
<dbReference type="InterPro" id="IPR052751">
    <property type="entry name" value="Plant_MAPKKK"/>
</dbReference>
<dbReference type="GO" id="GO:0005524">
    <property type="term" value="F:ATP binding"/>
    <property type="evidence" value="ECO:0007669"/>
    <property type="project" value="InterPro"/>
</dbReference>
<evidence type="ECO:0000313" key="3">
    <source>
        <dbReference type="RefSeq" id="XP_021288266.1"/>
    </source>
</evidence>
<proteinExistence type="predicted"/>
<dbReference type="OrthoDB" id="952505at2759"/>
<keyword evidence="2" id="KW-1185">Reference proteome</keyword>
<dbReference type="Gene3D" id="1.10.510.10">
    <property type="entry name" value="Transferase(Phosphotransferase) domain 1"/>
    <property type="match status" value="1"/>
</dbReference>
<feature type="domain" description="Protein kinase" evidence="1">
    <location>
        <begin position="25"/>
        <end position="292"/>
    </location>
</feature>
<dbReference type="PROSITE" id="PS50011">
    <property type="entry name" value="PROTEIN_KINASE_DOM"/>
    <property type="match status" value="1"/>
</dbReference>
<dbReference type="CDD" id="cd06606">
    <property type="entry name" value="STKc_MAPKKK"/>
    <property type="match status" value="1"/>
</dbReference>
<dbReference type="SUPFAM" id="SSF56112">
    <property type="entry name" value="Protein kinase-like (PK-like)"/>
    <property type="match status" value="1"/>
</dbReference>
<dbReference type="PANTHER" id="PTHR48011">
    <property type="entry name" value="CCR4-NOT TRANSCRIPTIONAL COMPLEX SUBUNIT CAF120-RELATED"/>
    <property type="match status" value="1"/>
</dbReference>
<dbReference type="PANTHER" id="PTHR48011:SF51">
    <property type="entry name" value="PROTEIN KINASE SUPERFAMILY PROTEIN"/>
    <property type="match status" value="1"/>
</dbReference>
<accession>A0A6J1AN44</accession>
<dbReference type="InterPro" id="IPR011009">
    <property type="entry name" value="Kinase-like_dom_sf"/>
</dbReference>